<evidence type="ECO:0000313" key="2">
    <source>
        <dbReference type="Proteomes" id="UP000028194"/>
    </source>
</evidence>
<sequence>MLVPALGMVLVPKAVRDYVAGLPHPTGLMGCRAAGEMSHPCCEYDIAVFGQGENRLEKVDGHIIELVHISRPKDHLVALRDMSIIKDSKAFSISSTLKGIADEKDEKFKKALFASGRKALVSSLFCQQKFKLIAKKKDDEQQQVAGAMWLKMASYHLVAGTLAIFGARPMPLHELAQARQADLPADAADGVQAALECIGIERATRPAIARSTEAMMELKSKDYDKELVRVKVEHLLEKSMLADCYYYAGRVAAENLATRNDAFFRRYAKLVQLAMDLSSDEQRLEKLRKSLSLAAKSGLKTTVDDTTTFS</sequence>
<keyword evidence="2" id="KW-1185">Reference proteome</keyword>
<dbReference type="KEGG" id="nev:NTE_00967"/>
<name>A0A075MQ82_9ARCH</name>
<accession>A0A075MQ82</accession>
<dbReference type="GeneID" id="41596797"/>
<evidence type="ECO:0000313" key="1">
    <source>
        <dbReference type="EMBL" id="AIF83042.1"/>
    </source>
</evidence>
<dbReference type="eggNOG" id="arCOG08732">
    <property type="taxonomic scope" value="Archaea"/>
</dbReference>
<dbReference type="OrthoDB" id="10119at2157"/>
<reference evidence="1 2" key="1">
    <citation type="journal article" date="2014" name="PLoS ONE">
        <title>Genome Sequence of Candidatus Nitrososphaera evergladensis from Group I.1b Enriched from Everglades Soil Reveals Novel Genomic Features of the Ammonia-Oxidizing Archaea.</title>
        <authorList>
            <person name="Zhalnina K.V."/>
            <person name="Dias R."/>
            <person name="Leonard M.T."/>
            <person name="Dorr de Quadros P."/>
            <person name="Camargo F.A."/>
            <person name="Drew J.C."/>
            <person name="Farmerie W.G."/>
            <person name="Daroub S.H."/>
            <person name="Triplett E.W."/>
        </authorList>
    </citation>
    <scope>NUCLEOTIDE SEQUENCE [LARGE SCALE GENOMIC DNA]</scope>
    <source>
        <strain evidence="1 2">SR1</strain>
    </source>
</reference>
<dbReference type="AlphaFoldDB" id="A0A075MQ82"/>
<protein>
    <recommendedName>
        <fullName evidence="3">Nucleotidyltransferase</fullName>
    </recommendedName>
</protein>
<evidence type="ECO:0008006" key="3">
    <source>
        <dbReference type="Google" id="ProtNLM"/>
    </source>
</evidence>
<dbReference type="Proteomes" id="UP000028194">
    <property type="component" value="Chromosome"/>
</dbReference>
<dbReference type="RefSeq" id="WP_148699888.1">
    <property type="nucleotide sequence ID" value="NZ_CP007174.1"/>
</dbReference>
<dbReference type="EMBL" id="CP007174">
    <property type="protein sequence ID" value="AIF83042.1"/>
    <property type="molecule type" value="Genomic_DNA"/>
</dbReference>
<gene>
    <name evidence="1" type="ORF">NTE_00967</name>
</gene>
<proteinExistence type="predicted"/>
<organism evidence="1 2">
    <name type="scientific">Candidatus Nitrososphaera evergladensis SR1</name>
    <dbReference type="NCBI Taxonomy" id="1459636"/>
    <lineage>
        <taxon>Archaea</taxon>
        <taxon>Nitrososphaerota</taxon>
        <taxon>Nitrososphaeria</taxon>
        <taxon>Nitrososphaerales</taxon>
        <taxon>Nitrososphaeraceae</taxon>
        <taxon>Nitrososphaera</taxon>
    </lineage>
</organism>
<dbReference type="HOGENOM" id="CLU_951889_0_0_2"/>